<comment type="function">
    <text evidence="4">May play a role in the regulation of cytokinesis.</text>
</comment>
<dbReference type="KEGG" id="bbrx:BRETT_004588"/>
<dbReference type="InterPro" id="IPR051374">
    <property type="entry name" value="Ataxin-10/CTR86_families"/>
</dbReference>
<sequence length="526" mass="59945">MSLGQCSLLDVLIRCQDLLKSDEQLDISVYLQHLSSCIQNSASNENNRVQLAKNKSLITQISKIIALATHNIINENGGLNVPKLRVLRGVVILFRNLIPDIIRNETMKMDEIEHLIWQLITGGSRHIDQSNRQIVLRTITSCLQCLCNAKTAQAQISTDGKDINEGESLQITEGIKTISQIPIHNSKDQEELWMGLLTLIAKCETSDEFTTNWISIYYESFKQFTTSYRALSYEYGWKEKETDQDELPDASAFTLLGLHVFLKVITNARCLNLVEKLNEESRPDPLLELLRMTQILSEGKEEGWTEDELRSVSSWLMEYTKSLLKSIENESGGLEQILKKYERRLASTLDSISSLMKFPFVVKQMNSYHFLDTVLDLFKIICRRPKKGNFDEARTNFESENKAGIKGIIIEIISYLVNGNHANQEQVRKQHCLELVLDSSNLDLEEPFIRERAILCIRALLDRNRGNQDFIANLEVKGAKIDEKSRRMLEDCGYKVNIVDGKVKLTAMGGDFEGGKIHEITEHQGQ</sequence>
<evidence type="ECO:0000256" key="3">
    <source>
        <dbReference type="ARBA" id="ARBA00023306"/>
    </source>
</evidence>
<dbReference type="InterPro" id="IPR019156">
    <property type="entry name" value="Ataxin-10_domain"/>
</dbReference>
<evidence type="ECO:0000256" key="4">
    <source>
        <dbReference type="ARBA" id="ARBA00044746"/>
    </source>
</evidence>
<dbReference type="Proteomes" id="UP000663131">
    <property type="component" value="Chromosome 7"/>
</dbReference>
<evidence type="ECO:0000256" key="5">
    <source>
        <dbReference type="ARBA" id="ARBA00044801"/>
    </source>
</evidence>
<dbReference type="OrthoDB" id="379794at2759"/>
<evidence type="ECO:0000256" key="1">
    <source>
        <dbReference type="ARBA" id="ARBA00008384"/>
    </source>
</evidence>
<name>A0A871RBI5_DEKBR</name>
<proteinExistence type="inferred from homology"/>
<dbReference type="PANTHER" id="PTHR13255">
    <property type="entry name" value="ATAXIN-10"/>
    <property type="match status" value="1"/>
</dbReference>
<evidence type="ECO:0000256" key="2">
    <source>
        <dbReference type="ARBA" id="ARBA00022618"/>
    </source>
</evidence>
<accession>A0A871RBI5</accession>
<dbReference type="PANTHER" id="PTHR13255:SF0">
    <property type="entry name" value="ATAXIN-10"/>
    <property type="match status" value="1"/>
</dbReference>
<evidence type="ECO:0000313" key="8">
    <source>
        <dbReference type="Proteomes" id="UP000663131"/>
    </source>
</evidence>
<feature type="domain" description="Ataxin-10" evidence="6">
    <location>
        <begin position="406"/>
        <end position="505"/>
    </location>
</feature>
<dbReference type="GeneID" id="64576511"/>
<dbReference type="RefSeq" id="XP_041136434.1">
    <property type="nucleotide sequence ID" value="XM_041283082.1"/>
</dbReference>
<gene>
    <name evidence="7" type="ORF">BRETT_004588</name>
</gene>
<evidence type="ECO:0000259" key="6">
    <source>
        <dbReference type="Pfam" id="PF09759"/>
    </source>
</evidence>
<dbReference type="AlphaFoldDB" id="A0A871RBI5"/>
<dbReference type="GO" id="GO:0005829">
    <property type="term" value="C:cytosol"/>
    <property type="evidence" value="ECO:0007669"/>
    <property type="project" value="TreeGrafter"/>
</dbReference>
<protein>
    <recommendedName>
        <fullName evidence="5">Ataxin-10 homolog</fullName>
    </recommendedName>
</protein>
<dbReference type="Pfam" id="PF09759">
    <property type="entry name" value="Atx10homo_assoc"/>
    <property type="match status" value="1"/>
</dbReference>
<dbReference type="EMBL" id="CP063135">
    <property type="protein sequence ID" value="QOU19941.1"/>
    <property type="molecule type" value="Genomic_DNA"/>
</dbReference>
<keyword evidence="3" id="KW-0131">Cell cycle</keyword>
<reference evidence="7" key="2">
    <citation type="journal article" name="BMC Genomics">
        <title>New genome assemblies reveal patterns of domestication and adaptation across Brettanomyces (Dekkera) species.</title>
        <authorList>
            <person name="Roach M.J."/>
            <person name="Borneman A.R."/>
        </authorList>
    </citation>
    <scope>NUCLEOTIDE SEQUENCE</scope>
    <source>
        <strain evidence="7">UCD 2041</strain>
    </source>
</reference>
<comment type="similarity">
    <text evidence="1">Belongs to the ataxin-10 family.</text>
</comment>
<reference evidence="7" key="1">
    <citation type="submission" date="2020-10" db="EMBL/GenBank/DDBJ databases">
        <authorList>
            <person name="Palmer J.M."/>
        </authorList>
    </citation>
    <scope>NUCLEOTIDE SEQUENCE</scope>
    <source>
        <strain evidence="7">UCD 2041</strain>
    </source>
</reference>
<keyword evidence="2" id="KW-0132">Cell division</keyword>
<organism evidence="7 8">
    <name type="scientific">Dekkera bruxellensis</name>
    <name type="common">Brettanomyces custersii</name>
    <dbReference type="NCBI Taxonomy" id="5007"/>
    <lineage>
        <taxon>Eukaryota</taxon>
        <taxon>Fungi</taxon>
        <taxon>Dikarya</taxon>
        <taxon>Ascomycota</taxon>
        <taxon>Saccharomycotina</taxon>
        <taxon>Pichiomycetes</taxon>
        <taxon>Pichiales</taxon>
        <taxon>Pichiaceae</taxon>
        <taxon>Brettanomyces</taxon>
    </lineage>
</organism>
<dbReference type="GO" id="GO:0051301">
    <property type="term" value="P:cell division"/>
    <property type="evidence" value="ECO:0007669"/>
    <property type="project" value="UniProtKB-KW"/>
</dbReference>
<evidence type="ECO:0000313" key="7">
    <source>
        <dbReference type="EMBL" id="QOU19941.1"/>
    </source>
</evidence>